<dbReference type="InterPro" id="IPR041286">
    <property type="entry name" value="MBG_2"/>
</dbReference>
<evidence type="ECO:0000313" key="5">
    <source>
        <dbReference type="EMBL" id="AXJ01157.1"/>
    </source>
</evidence>
<dbReference type="InterPro" id="IPR015919">
    <property type="entry name" value="Cadherin-like_sf"/>
</dbReference>
<dbReference type="OrthoDB" id="622218at2"/>
<feature type="domain" description="MBG" evidence="4">
    <location>
        <begin position="645"/>
        <end position="712"/>
    </location>
</feature>
<feature type="domain" description="MBG" evidence="4">
    <location>
        <begin position="721"/>
        <end position="793"/>
    </location>
</feature>
<feature type="domain" description="MBG" evidence="4">
    <location>
        <begin position="1341"/>
        <end position="1413"/>
    </location>
</feature>
<dbReference type="RefSeq" id="WP_114984381.1">
    <property type="nucleotide sequence ID" value="NZ_CP027806.1"/>
</dbReference>
<dbReference type="Pfam" id="PF05345">
    <property type="entry name" value="He_PIG"/>
    <property type="match status" value="1"/>
</dbReference>
<dbReference type="SUPFAM" id="SSF49313">
    <property type="entry name" value="Cadherin-like"/>
    <property type="match status" value="1"/>
</dbReference>
<feature type="domain" description="MBG" evidence="4">
    <location>
        <begin position="1110"/>
        <end position="1175"/>
    </location>
</feature>
<proteinExistence type="predicted"/>
<evidence type="ECO:0000313" key="6">
    <source>
        <dbReference type="Proteomes" id="UP000254808"/>
    </source>
</evidence>
<feature type="domain" description="MBG" evidence="4">
    <location>
        <begin position="1037"/>
        <end position="1103"/>
    </location>
</feature>
<dbReference type="InterPro" id="IPR032812">
    <property type="entry name" value="SbsA_Ig"/>
</dbReference>
<feature type="chain" id="PRO_5016740404" evidence="2">
    <location>
        <begin position="33"/>
        <end position="1997"/>
    </location>
</feature>
<gene>
    <name evidence="5" type="ORF">CYPRO_1907</name>
</gene>
<evidence type="ECO:0000259" key="4">
    <source>
        <dbReference type="Pfam" id="PF18676"/>
    </source>
</evidence>
<evidence type="ECO:0000259" key="3">
    <source>
        <dbReference type="Pfam" id="PF13205"/>
    </source>
</evidence>
<accession>A0A345UL05</accession>
<feature type="domain" description="MBG" evidence="4">
    <location>
        <begin position="1265"/>
        <end position="1334"/>
    </location>
</feature>
<dbReference type="Gene3D" id="2.60.40.10">
    <property type="entry name" value="Immunoglobulins"/>
    <property type="match status" value="2"/>
</dbReference>
<feature type="domain" description="SbsA Ig-like" evidence="3">
    <location>
        <begin position="1504"/>
        <end position="1595"/>
    </location>
</feature>
<evidence type="ECO:0000256" key="2">
    <source>
        <dbReference type="SAM" id="SignalP"/>
    </source>
</evidence>
<name>A0A345UL05_9BACT</name>
<feature type="domain" description="MBG" evidence="4">
    <location>
        <begin position="801"/>
        <end position="870"/>
    </location>
</feature>
<dbReference type="EMBL" id="CP027806">
    <property type="protein sequence ID" value="AXJ01157.1"/>
    <property type="molecule type" value="Genomic_DNA"/>
</dbReference>
<reference evidence="5 6" key="1">
    <citation type="submission" date="2018-03" db="EMBL/GenBank/DDBJ databases">
        <title>Phenotypic and genomic properties of Cyclonatronum proteinivorum gen. nov., sp. nov., a haloalkaliphilic bacteroidete from soda lakes possessing Na+-translocating rhodopsin.</title>
        <authorList>
            <person name="Toshchakov S.V."/>
            <person name="Korzhenkov A."/>
            <person name="Samarov N.I."/>
            <person name="Kublanov I.V."/>
            <person name="Muntyan M.S."/>
            <person name="Sorokin D.Y."/>
        </authorList>
    </citation>
    <scope>NUCLEOTIDE SEQUENCE [LARGE SCALE GENOMIC DNA]</scope>
    <source>
        <strain evidence="5 6">Omega</strain>
    </source>
</reference>
<dbReference type="GO" id="GO:0016020">
    <property type="term" value="C:membrane"/>
    <property type="evidence" value="ECO:0007669"/>
    <property type="project" value="InterPro"/>
</dbReference>
<dbReference type="KEGG" id="cprv:CYPRO_1907"/>
<sequence>MIFLYCFTLIRRLLSLLLFSAVVTLCAFSNVAAQQGADNLVYRLQLPAEELAVGDSASVYVTIDDVNGSSIPNISGTSVGIRFNQERLQFLGIRANVSSEFIWNGSILGPFVITRQEGNETIKFVDIARSGSQSIGIGPGNVFRMDFIVTATGETDFEFELFNTSNQPVMPAIALAEPGGTTVYNNLNFENKTFEVGVPLLNDLPDNLDFGIRPTTSTTVKELEIVNTGEGKMQVSAEVAGTGFRLLNPDQNAITLFESESALIPIRFLPNAAGHYTGELILTHNAENESSPAVIELSGEAESPGMQAVLSPLQFVVRSGDTALLELQLANTAEQVAVLNATLVAVPAEISLMPESWTGPPGTFDPVARSFSLGPGDSGALTLAFSTALSQTEVLNRFVRISSNDPVNPLQNFSLQATVQAAAIAADPPAVSFGEVVRGDTVFQDFELINEDAALLSGSLPEPPPPFFYPDSQPLSFSLAEGERFEVTIGLEAESAGPLNSTLEINHDGHNMPSPFMVPLAAEILPFGTPDRLQMVTEPTDAVFGEPLEPAVRVEVTDIFGNRVTNADAEVTVALSESDQQMLLPLNNLQQAPMLIGDLSVQVAEGVAEFDNLRVSQTGTNALNFSSLSLSSVVSTSFQTLPRLIQITADPQVKQLGDEDPRLTFSFTPDLVGDDSFSGSLSREAGEDIGIYAITQGNLSLNENYETTFTGSFLEIIPAQLTVQVSDTSKIFGESDPEFEVTFEGFMQGDGPADLDGTLSFTREAGEDAGTYAVTASGLSAPRYDITFLPGTLEINPLTISVEALPASKGYGDADPELSFTFSPDLIGTDTFNGSLVREAGENTGTYSITQGSLSLSPNYNISFTEAVFTILPSPLTVNVADAEKIYGDPDPDFSLLFEGFQFGEDASVLEGTAIFSREPGEDSGSYIVQASGLSSANYVLTFEPGSLSITPLLVSVTAEDAFKQLGLDDPPLTFTVVPALIEGDSFSGSLTREPGESVGIYEILQGTLSLSQNYEISFTPGIFEILPGGLVIRTLSSTKIFGQPDPLFSVSYIGFVGDDDENVLEGELSFTRESGEDAGLYAVMPSGLSSPEYEITFLSGNLEILPLDITIVPDALSKTYGSEDPPLTYSFSPELAEGDSFSGSLNRDQGELPGSYEIQQGSLTLSPNYDITLESRFFEILPAALSITANDAQKTYGDADSAFSVRFEGFVFEDDADILEGEPVFSREPGENAGTYMLQPGGYSSDLYDLSFLPGTLTINRKALTLTAHSSAKVYGDEDPEFTFTATPGLIEGDAFSGRLLREPGELTGSYVIVQGTLTPGPNYQIDYIPADLLIEPRPLIVQALDAEKAYGDADPEFEAAISGFAPEEGPENLSGTLAFSREPGEDTGSYLVTPGGLSSGQYDISFLDGSLFIQPRFVSVAGDSLSKKEGEEDPPLTFSFNPELIPGDSFSGTLTREPGELPGNYSILQGSLSLSDKYEISYLPGNLEIEALLPVPLPLDPVPANAAEAVTFDTEISVTFSLPVFENDFSGIMLLTADGDEVPLTGITLENNRISLQHEGLENFTTYEVFIPADAVRNADQLGNEAYSWGFQTKDAEPPVLFVIAPEDAEIEEDPDTGALLLNLNVQQGQLFAAHLGANKPVNWSLANGEADAHFSISDEGELMFLQAAEPGNYELTVISADLSGNQTLLQVQVQVVQQLFILSSENLPDWVEKQPGFQFLLEGEGGTQPYTWTLDPQETPLSEGLSLNSETGRLSGTPQMPGSYSIPLRLTDAAGLFVSKTFSLQVEAAELSLSFLAQPPDTFRAGESMGPITVLVKNQRGVAADWFDGLIQLELLSEGVPQDLLIGAREALPVNGLAFFSGLTIEQAGTGYQLRATADSTNGIALSQGVSSFFQVQPGEPYSIVVEIADEQPAGSLPFRVQFPADGAGGTHGRPLNQNGGTDGNRVPLLLQLLDQYGNPAFFAESDLTVTLISDSETGLFLKTQPSQSQYQKL</sequence>
<protein>
    <submittedName>
        <fullName evidence="5">Ig domain-containing protein</fullName>
    </submittedName>
</protein>
<dbReference type="Pfam" id="PF18676">
    <property type="entry name" value="MBG_2"/>
    <property type="match status" value="11"/>
</dbReference>
<dbReference type="SUPFAM" id="SSF49384">
    <property type="entry name" value="Carbohydrate-binding domain"/>
    <property type="match status" value="1"/>
</dbReference>
<feature type="signal peptide" evidence="2">
    <location>
        <begin position="1"/>
        <end position="32"/>
    </location>
</feature>
<dbReference type="GO" id="GO:0030246">
    <property type="term" value="F:carbohydrate binding"/>
    <property type="evidence" value="ECO:0007669"/>
    <property type="project" value="InterPro"/>
</dbReference>
<feature type="domain" description="MBG" evidence="4">
    <location>
        <begin position="1186"/>
        <end position="1259"/>
    </location>
</feature>
<dbReference type="CDD" id="cd08547">
    <property type="entry name" value="Type_II_cohesin"/>
    <property type="match status" value="1"/>
</dbReference>
<dbReference type="Proteomes" id="UP000254808">
    <property type="component" value="Chromosome"/>
</dbReference>
<feature type="domain" description="MBG" evidence="4">
    <location>
        <begin position="1422"/>
        <end position="1489"/>
    </location>
</feature>
<dbReference type="InterPro" id="IPR013783">
    <property type="entry name" value="Ig-like_fold"/>
</dbReference>
<keyword evidence="1 2" id="KW-0732">Signal</keyword>
<dbReference type="Pfam" id="PF13205">
    <property type="entry name" value="Big_5"/>
    <property type="match status" value="1"/>
</dbReference>
<evidence type="ECO:0000256" key="1">
    <source>
        <dbReference type="ARBA" id="ARBA00022729"/>
    </source>
</evidence>
<organism evidence="5 6">
    <name type="scientific">Cyclonatronum proteinivorum</name>
    <dbReference type="NCBI Taxonomy" id="1457365"/>
    <lineage>
        <taxon>Bacteria</taxon>
        <taxon>Pseudomonadati</taxon>
        <taxon>Balneolota</taxon>
        <taxon>Balneolia</taxon>
        <taxon>Balneolales</taxon>
        <taxon>Cyclonatronaceae</taxon>
        <taxon>Cyclonatronum</taxon>
    </lineage>
</organism>
<feature type="domain" description="MBG" evidence="4">
    <location>
        <begin position="956"/>
        <end position="1024"/>
    </location>
</feature>
<keyword evidence="6" id="KW-1185">Reference proteome</keyword>
<dbReference type="Gene3D" id="3.30.160.710">
    <property type="match status" value="1"/>
</dbReference>
<feature type="domain" description="MBG" evidence="4">
    <location>
        <begin position="876"/>
        <end position="949"/>
    </location>
</feature>
<dbReference type="InterPro" id="IPR008965">
    <property type="entry name" value="CBM2/CBM3_carb-bd_dom_sf"/>
</dbReference>
<dbReference type="GO" id="GO:0005509">
    <property type="term" value="F:calcium ion binding"/>
    <property type="evidence" value="ECO:0007669"/>
    <property type="project" value="InterPro"/>
</dbReference>